<dbReference type="GO" id="GO:0005737">
    <property type="term" value="C:cytoplasm"/>
    <property type="evidence" value="ECO:0007669"/>
    <property type="project" value="TreeGrafter"/>
</dbReference>
<dbReference type="RefSeq" id="WP_156898339.1">
    <property type="nucleotide sequence ID" value="NZ_LT670849.1"/>
</dbReference>
<dbReference type="PANTHER" id="PTHR42850">
    <property type="entry name" value="METALLOPHOSPHOESTERASE"/>
    <property type="match status" value="1"/>
</dbReference>
<dbReference type="AlphaFoldDB" id="A0A1M7SQY1"/>
<dbReference type="Proteomes" id="UP000184096">
    <property type="component" value="Chromosome I"/>
</dbReference>
<dbReference type="GO" id="GO:0016791">
    <property type="term" value="F:phosphatase activity"/>
    <property type="evidence" value="ECO:0007669"/>
    <property type="project" value="TreeGrafter"/>
</dbReference>
<reference evidence="3" key="1">
    <citation type="submission" date="2016-11" db="EMBL/GenBank/DDBJ databases">
        <authorList>
            <person name="Varghese N."/>
            <person name="Submissions S."/>
        </authorList>
    </citation>
    <scope>NUCLEOTIDE SEQUENCE [LARGE SCALE GENOMIC DNA]</scope>
    <source>
        <strain evidence="3">GAS401</strain>
    </source>
</reference>
<dbReference type="InterPro" id="IPR029052">
    <property type="entry name" value="Metallo-depent_PP-like"/>
</dbReference>
<gene>
    <name evidence="2" type="ORF">SAMN05444170_0037</name>
</gene>
<feature type="domain" description="Calcineurin-like phosphoesterase" evidence="1">
    <location>
        <begin position="21"/>
        <end position="212"/>
    </location>
</feature>
<dbReference type="OrthoDB" id="9807890at2"/>
<dbReference type="SUPFAM" id="SSF56300">
    <property type="entry name" value="Metallo-dependent phosphatases"/>
    <property type="match status" value="1"/>
</dbReference>
<dbReference type="InterPro" id="IPR004843">
    <property type="entry name" value="Calcineurin-like_PHP"/>
</dbReference>
<organism evidence="2 3">
    <name type="scientific">Bradyrhizobium erythrophlei</name>
    <dbReference type="NCBI Taxonomy" id="1437360"/>
    <lineage>
        <taxon>Bacteria</taxon>
        <taxon>Pseudomonadati</taxon>
        <taxon>Pseudomonadota</taxon>
        <taxon>Alphaproteobacteria</taxon>
        <taxon>Hyphomicrobiales</taxon>
        <taxon>Nitrobacteraceae</taxon>
        <taxon>Bradyrhizobium</taxon>
    </lineage>
</organism>
<proteinExistence type="predicted"/>
<dbReference type="GO" id="GO:0008803">
    <property type="term" value="F:bis(5'-nucleosyl)-tetraphosphatase (symmetrical) activity"/>
    <property type="evidence" value="ECO:0007669"/>
    <property type="project" value="TreeGrafter"/>
</dbReference>
<accession>A0A1M7SQY1</accession>
<evidence type="ECO:0000259" key="1">
    <source>
        <dbReference type="Pfam" id="PF00149"/>
    </source>
</evidence>
<dbReference type="GO" id="GO:0110154">
    <property type="term" value="P:RNA decapping"/>
    <property type="evidence" value="ECO:0007669"/>
    <property type="project" value="TreeGrafter"/>
</dbReference>
<name>A0A1M7SQY1_9BRAD</name>
<evidence type="ECO:0000313" key="2">
    <source>
        <dbReference type="EMBL" id="SHN60778.1"/>
    </source>
</evidence>
<dbReference type="Pfam" id="PF00149">
    <property type="entry name" value="Metallophos"/>
    <property type="match status" value="1"/>
</dbReference>
<keyword evidence="3" id="KW-1185">Reference proteome</keyword>
<protein>
    <submittedName>
        <fullName evidence="2">Serine/threonine protein phosphatase 1</fullName>
    </submittedName>
</protein>
<dbReference type="EMBL" id="LT670849">
    <property type="protein sequence ID" value="SHN60778.1"/>
    <property type="molecule type" value="Genomic_DNA"/>
</dbReference>
<sequence length="250" mass="28382">MLRFWQSRKTVKPPQLPEGVRIYAFGDIHGRADLLKEMFTVIDRDLAHNPINRPIEVYHGDYIDRGPDSAQTLDLLIERGRNRMAVFLKGNHEAYFLEVLHDATKFEDWRQFGGLQTLMSYGIQPSLKAGAAGQIELIQLLNNALPDEHLQFLCSLQPSFECGDYFFVHAGVRPGVPLNEQQESDLLWIRNDFLDSDADFGKFVVHGHTPVRQPEKRKNRINIDTGAYASGNLTVLRIEGSSMMLASNTD</sequence>
<dbReference type="Gene3D" id="3.60.21.10">
    <property type="match status" value="1"/>
</dbReference>
<dbReference type="PANTHER" id="PTHR42850:SF4">
    <property type="entry name" value="ZINC-DEPENDENT ENDOPOLYPHOSPHATASE"/>
    <property type="match status" value="1"/>
</dbReference>
<dbReference type="InterPro" id="IPR050126">
    <property type="entry name" value="Ap4A_hydrolase"/>
</dbReference>
<evidence type="ECO:0000313" key="3">
    <source>
        <dbReference type="Proteomes" id="UP000184096"/>
    </source>
</evidence>